<proteinExistence type="predicted"/>
<feature type="compositionally biased region" description="Polar residues" evidence="1">
    <location>
        <begin position="94"/>
        <end position="103"/>
    </location>
</feature>
<keyword evidence="3" id="KW-1185">Reference proteome</keyword>
<evidence type="ECO:0000313" key="3">
    <source>
        <dbReference type="Proteomes" id="UP001143747"/>
    </source>
</evidence>
<comment type="caution">
    <text evidence="2">The sequence shown here is derived from an EMBL/GenBank/DDBJ whole genome shotgun (WGS) entry which is preliminary data.</text>
</comment>
<feature type="region of interest" description="Disordered" evidence="1">
    <location>
        <begin position="1"/>
        <end position="31"/>
    </location>
</feature>
<gene>
    <name evidence="2" type="ORF">L0665_07030</name>
</gene>
<evidence type="ECO:0000313" key="2">
    <source>
        <dbReference type="EMBL" id="MDE4908363.1"/>
    </source>
</evidence>
<protein>
    <submittedName>
        <fullName evidence="2">Uncharacterized protein</fullName>
    </submittedName>
</protein>
<dbReference type="EMBL" id="JAKELO010000002">
    <property type="protein sequence ID" value="MDE4908363.1"/>
    <property type="molecule type" value="Genomic_DNA"/>
</dbReference>
<accession>A0A9Q4KU72</accession>
<dbReference type="AlphaFoldDB" id="A0A9Q4KU72"/>
<sequence length="156" mass="18130">MEDTIFPGPPCINKAEEKNNSKSHQQHFRRRRKLKGKHIFKIIRHISVWESTKNGPEPALQFIPHSISKLMREHACCNKEKAWMPPFYQDNDPQKSNKGTDGQTVKEDPAVSYAWQKDMPKWFIDDVREETAYGTIDNGPAVLCKIQKKNSKRNPN</sequence>
<dbReference type="Proteomes" id="UP001143747">
    <property type="component" value="Unassembled WGS sequence"/>
</dbReference>
<name>A0A9Q4KU72_9EURY</name>
<evidence type="ECO:0000256" key="1">
    <source>
        <dbReference type="SAM" id="MobiDB-lite"/>
    </source>
</evidence>
<reference evidence="2" key="1">
    <citation type="submission" date="2022-01" db="EMBL/GenBank/DDBJ databases">
        <title>Draft genome of Methanogenium marinum DSM 15558.</title>
        <authorList>
            <person name="Chen S.-C."/>
            <person name="You Y.-T."/>
        </authorList>
    </citation>
    <scope>NUCLEOTIDE SEQUENCE</scope>
    <source>
        <strain evidence="2">DSM 15558</strain>
    </source>
</reference>
<feature type="region of interest" description="Disordered" evidence="1">
    <location>
        <begin position="87"/>
        <end position="108"/>
    </location>
</feature>
<organism evidence="2 3">
    <name type="scientific">Methanogenium marinum</name>
    <dbReference type="NCBI Taxonomy" id="348610"/>
    <lineage>
        <taxon>Archaea</taxon>
        <taxon>Methanobacteriati</taxon>
        <taxon>Methanobacteriota</taxon>
        <taxon>Stenosarchaea group</taxon>
        <taxon>Methanomicrobia</taxon>
        <taxon>Methanomicrobiales</taxon>
        <taxon>Methanomicrobiaceae</taxon>
        <taxon>Methanogenium</taxon>
    </lineage>
</organism>